<evidence type="ECO:0000313" key="3">
    <source>
        <dbReference type="Proteomes" id="UP000295714"/>
    </source>
</evidence>
<keyword evidence="1" id="KW-0812">Transmembrane</keyword>
<sequence>MLNISRNPLNKNVDLSHFRSASHVFNKDYYKYWRRFLGGFAIVCFIILFLPWTQNISGRGEVTTLTPGQRPQTVQSPIPGSIQEWYVREGDYVSKGDTIMKIAEIKSEYFDPNLVERTQKQKLAKEFSVESYQGKVKAQDVRISALIRERRLNLEMAENKILQALQKVKADSIDLVAARTNLSIAQTKYNRADSLYKDGFTALKRVEDARVKLQETQAKETSQEAKLLVSKNEVINAKLDIARIQAEYADKISKAESEKFSALSSQASSEADVQKLENEVTNYTIRNGLMYVTAPYNGYIQTALRGGIGQTFKEGEELVGIIPAEVDLAVETFVEPIDLPLIHVGEKVRVEFDGWPAIVFSGWPNVSYGTYGAEVVAVERFITKKNGKFRILLKPDTDDNPWPKEIRPGSGARTIALLEDVPIWFELWRQLNGFPPNYYQPIEASNTKKK</sequence>
<gene>
    <name evidence="2" type="ORF">DFQ05_0058</name>
</gene>
<dbReference type="PANTHER" id="PTHR30386">
    <property type="entry name" value="MEMBRANE FUSION SUBUNIT OF EMRAB-TOLC MULTIDRUG EFFLUX PUMP"/>
    <property type="match status" value="1"/>
</dbReference>
<dbReference type="InterPro" id="IPR011053">
    <property type="entry name" value="Single_hybrid_motif"/>
</dbReference>
<dbReference type="SUPFAM" id="SSF51230">
    <property type="entry name" value="Single hybrid motif"/>
    <property type="match status" value="1"/>
</dbReference>
<dbReference type="InterPro" id="IPR050739">
    <property type="entry name" value="MFP"/>
</dbReference>
<accession>A0A4R1KV25</accession>
<evidence type="ECO:0000256" key="1">
    <source>
        <dbReference type="SAM" id="Phobius"/>
    </source>
</evidence>
<dbReference type="Proteomes" id="UP000295714">
    <property type="component" value="Unassembled WGS sequence"/>
</dbReference>
<keyword evidence="3" id="KW-1185">Reference proteome</keyword>
<keyword evidence="1" id="KW-0472">Membrane</keyword>
<organism evidence="2 3">
    <name type="scientific">Winogradskyella wandonensis</name>
    <dbReference type="NCBI Taxonomy" id="1442586"/>
    <lineage>
        <taxon>Bacteria</taxon>
        <taxon>Pseudomonadati</taxon>
        <taxon>Bacteroidota</taxon>
        <taxon>Flavobacteriia</taxon>
        <taxon>Flavobacteriales</taxon>
        <taxon>Flavobacteriaceae</taxon>
        <taxon>Winogradskyella</taxon>
    </lineage>
</organism>
<comment type="caution">
    <text evidence="2">The sequence shown here is derived from an EMBL/GenBank/DDBJ whole genome shotgun (WGS) entry which is preliminary data.</text>
</comment>
<feature type="transmembrane region" description="Helical" evidence="1">
    <location>
        <begin position="32"/>
        <end position="52"/>
    </location>
</feature>
<name>A0A4R1KV25_9FLAO</name>
<protein>
    <submittedName>
        <fullName evidence="2">Multidrug resistance efflux pump</fullName>
    </submittedName>
</protein>
<dbReference type="Gene3D" id="2.40.50.100">
    <property type="match status" value="1"/>
</dbReference>
<evidence type="ECO:0000313" key="2">
    <source>
        <dbReference type="EMBL" id="TCK68550.1"/>
    </source>
</evidence>
<dbReference type="RefSeq" id="WP_132702413.1">
    <property type="nucleotide sequence ID" value="NZ_SMGI01000001.1"/>
</dbReference>
<dbReference type="AlphaFoldDB" id="A0A4R1KV25"/>
<dbReference type="OrthoDB" id="9760528at2"/>
<dbReference type="PRINTS" id="PR01490">
    <property type="entry name" value="RTXTOXIND"/>
</dbReference>
<proteinExistence type="predicted"/>
<dbReference type="EMBL" id="SMGI01000001">
    <property type="protein sequence ID" value="TCK68550.1"/>
    <property type="molecule type" value="Genomic_DNA"/>
</dbReference>
<reference evidence="2 3" key="1">
    <citation type="journal article" date="2015" name="Stand. Genomic Sci.">
        <title>Genomic Encyclopedia of Bacterial and Archaeal Type Strains, Phase III: the genomes of soil and plant-associated and newly described type strains.</title>
        <authorList>
            <person name="Whitman W.B."/>
            <person name="Woyke T."/>
            <person name="Klenk H.P."/>
            <person name="Zhou Y."/>
            <person name="Lilburn T.G."/>
            <person name="Beck B.J."/>
            <person name="De Vos P."/>
            <person name="Vandamme P."/>
            <person name="Eisen J.A."/>
            <person name="Garrity G."/>
            <person name="Hugenholtz P."/>
            <person name="Kyrpides N.C."/>
        </authorList>
    </citation>
    <scope>NUCLEOTIDE SEQUENCE [LARGE SCALE GENOMIC DNA]</scope>
    <source>
        <strain evidence="2 3">CECT 8445</strain>
    </source>
</reference>
<keyword evidence="1" id="KW-1133">Transmembrane helix</keyword>